<name>A0AA38Q994_9AGAR</name>
<organism evidence="2 3">
    <name type="scientific">Lentinula detonsa</name>
    <dbReference type="NCBI Taxonomy" id="2804962"/>
    <lineage>
        <taxon>Eukaryota</taxon>
        <taxon>Fungi</taxon>
        <taxon>Dikarya</taxon>
        <taxon>Basidiomycota</taxon>
        <taxon>Agaricomycotina</taxon>
        <taxon>Agaricomycetes</taxon>
        <taxon>Agaricomycetidae</taxon>
        <taxon>Agaricales</taxon>
        <taxon>Marasmiineae</taxon>
        <taxon>Omphalotaceae</taxon>
        <taxon>Lentinula</taxon>
    </lineage>
</organism>
<dbReference type="GO" id="GO:0005634">
    <property type="term" value="C:nucleus"/>
    <property type="evidence" value="ECO:0007669"/>
    <property type="project" value="TreeGrafter"/>
</dbReference>
<evidence type="ECO:0000313" key="2">
    <source>
        <dbReference type="EMBL" id="KAJ3990044.1"/>
    </source>
</evidence>
<feature type="region of interest" description="Disordered" evidence="1">
    <location>
        <begin position="433"/>
        <end position="499"/>
    </location>
</feature>
<feature type="compositionally biased region" description="Basic and acidic residues" evidence="1">
    <location>
        <begin position="466"/>
        <end position="478"/>
    </location>
</feature>
<dbReference type="GO" id="GO:0042781">
    <property type="term" value="F:3'-tRNA processing endoribonuclease activity"/>
    <property type="evidence" value="ECO:0007669"/>
    <property type="project" value="TreeGrafter"/>
</dbReference>
<dbReference type="Pfam" id="PF23023">
    <property type="entry name" value="Anti-Pycsar_Apyc1"/>
    <property type="match status" value="1"/>
</dbReference>
<evidence type="ECO:0000256" key="1">
    <source>
        <dbReference type="SAM" id="MobiDB-lite"/>
    </source>
</evidence>
<reference evidence="2" key="1">
    <citation type="submission" date="2022-08" db="EMBL/GenBank/DDBJ databases">
        <authorList>
            <consortium name="DOE Joint Genome Institute"/>
            <person name="Min B."/>
            <person name="Riley R."/>
            <person name="Sierra-Patev S."/>
            <person name="Naranjo-Ortiz M."/>
            <person name="Looney B."/>
            <person name="Konkel Z."/>
            <person name="Slot J.C."/>
            <person name="Sakamoto Y."/>
            <person name="Steenwyk J.L."/>
            <person name="Rokas A."/>
            <person name="Carro J."/>
            <person name="Camarero S."/>
            <person name="Ferreira P."/>
            <person name="Molpeceres G."/>
            <person name="Ruiz-Duenas F.J."/>
            <person name="Serrano A."/>
            <person name="Henrissat B."/>
            <person name="Drula E."/>
            <person name="Hughes K.W."/>
            <person name="Mata J.L."/>
            <person name="Ishikawa N.K."/>
            <person name="Vargas-Isla R."/>
            <person name="Ushijima S."/>
            <person name="Smith C.A."/>
            <person name="Ahrendt S."/>
            <person name="Andreopoulos W."/>
            <person name="He G."/>
            <person name="Labutti K."/>
            <person name="Lipzen A."/>
            <person name="Ng V."/>
            <person name="Sandor L."/>
            <person name="Barry K."/>
            <person name="Martinez A.T."/>
            <person name="Xiao Y."/>
            <person name="Gibbons J.G."/>
            <person name="Terashima K."/>
            <person name="Hibbett D.S."/>
            <person name="Grigoriev I.V."/>
        </authorList>
    </citation>
    <scope>NUCLEOTIDE SEQUENCE</scope>
    <source>
        <strain evidence="2">TFB7829</strain>
    </source>
</reference>
<dbReference type="InterPro" id="IPR036866">
    <property type="entry name" value="RibonucZ/Hydroxyglut_hydro"/>
</dbReference>
<dbReference type="Proteomes" id="UP001163850">
    <property type="component" value="Unassembled WGS sequence"/>
</dbReference>
<proteinExistence type="predicted"/>
<feature type="compositionally biased region" description="Basic residues" evidence="1">
    <location>
        <begin position="453"/>
        <end position="465"/>
    </location>
</feature>
<dbReference type="EMBL" id="MU801893">
    <property type="protein sequence ID" value="KAJ3990044.1"/>
    <property type="molecule type" value="Genomic_DNA"/>
</dbReference>
<gene>
    <name evidence="2" type="ORF">F5890DRAFT_1482812</name>
</gene>
<accession>A0AA38Q994</accession>
<dbReference type="PANTHER" id="PTHR46018">
    <property type="entry name" value="ZINC PHOSPHODIESTERASE ELAC PROTEIN 1"/>
    <property type="match status" value="1"/>
</dbReference>
<protein>
    <submittedName>
        <fullName evidence="2">Beta-lactamase-like protein</fullName>
    </submittedName>
</protein>
<dbReference type="SUPFAM" id="SSF56281">
    <property type="entry name" value="Metallo-hydrolase/oxidoreductase"/>
    <property type="match status" value="1"/>
</dbReference>
<dbReference type="AlphaFoldDB" id="A0AA38Q994"/>
<sequence length="499" mass="55190">MLYLYITISTSFLCNTSMTIARITTKLSRFLSSTRSLPTSRSAIYIPKKMLTSTMTVTFLGTSSGGGPSTSRNCSSLVADVLGDNSLWMVDCAEGTLRQFHLQPYSTDRSNLRLSQVKKIFITHMHADHVIGIVPILRNLLFPVPVGTNAAELEALRKPHPTIEIYGPAGIRTFVRSILKMTLTRMSDKYVVHELLAPTDQVTSCEPEVMHANEVAGEDIFCSTEDGLWRGVTQGQGIFGPVMVDAGPIVHRDPCIGYVFREAVQPFRKIVILGDTCDPSAIMPLCIYPSPSLLIHEAADAHIPREIDPKATRPYDVIKEKAIARGHSLPEMAGAFAKTIGAQKLVLNHLGGRFPAPNSAEGYRLTSIRSNVIAEIERQASEAWGMGTARAAWDFMRVAVPNPDSFPPQTAVNDQLITQDQTQDSAHPTAYNTWETSHTETRLDPSTTASSPGRHRERGHWRTRPSRHDGVFRKRQYGDSDNVDLSQNRNHGAQMRSRS</sequence>
<evidence type="ECO:0000313" key="3">
    <source>
        <dbReference type="Proteomes" id="UP001163850"/>
    </source>
</evidence>
<dbReference type="PANTHER" id="PTHR46018:SF2">
    <property type="entry name" value="ZINC PHOSPHODIESTERASE ELAC PROTEIN 1"/>
    <property type="match status" value="1"/>
</dbReference>
<dbReference type="Gene3D" id="3.60.15.10">
    <property type="entry name" value="Ribonuclease Z/Hydroxyacylglutathione hydrolase-like"/>
    <property type="match status" value="1"/>
</dbReference>
<comment type="caution">
    <text evidence="2">The sequence shown here is derived from an EMBL/GenBank/DDBJ whole genome shotgun (WGS) entry which is preliminary data.</text>
</comment>